<organism evidence="3 4">
    <name type="scientific">Tetrapyrgos nigripes</name>
    <dbReference type="NCBI Taxonomy" id="182062"/>
    <lineage>
        <taxon>Eukaryota</taxon>
        <taxon>Fungi</taxon>
        <taxon>Dikarya</taxon>
        <taxon>Basidiomycota</taxon>
        <taxon>Agaricomycotina</taxon>
        <taxon>Agaricomycetes</taxon>
        <taxon>Agaricomycetidae</taxon>
        <taxon>Agaricales</taxon>
        <taxon>Marasmiineae</taxon>
        <taxon>Marasmiaceae</taxon>
        <taxon>Tetrapyrgos</taxon>
    </lineage>
</organism>
<comment type="caution">
    <text evidence="3">The sequence shown here is derived from an EMBL/GenBank/DDBJ whole genome shotgun (WGS) entry which is preliminary data.</text>
</comment>
<evidence type="ECO:0000313" key="4">
    <source>
        <dbReference type="Proteomes" id="UP000559256"/>
    </source>
</evidence>
<evidence type="ECO:0000313" key="3">
    <source>
        <dbReference type="EMBL" id="KAF5345159.1"/>
    </source>
</evidence>
<gene>
    <name evidence="3" type="ORF">D9758_009646</name>
</gene>
<feature type="region of interest" description="Disordered" evidence="1">
    <location>
        <begin position="19"/>
        <end position="85"/>
    </location>
</feature>
<dbReference type="Pfam" id="PF24852">
    <property type="entry name" value="DUF7726"/>
    <property type="match status" value="1"/>
</dbReference>
<sequence length="238" mass="27628">MNHYFKVNHNRLTLSKTTMTRRILRSTSQRDRDNDNTNAPQTRAGQQKTSSKRKRDINENDALNASKPPLAKRKKHVKASTKAHDRDSDHDLFSIDLKGDEDGTVPIFDSCDVIREKIDDHLSETGVTKAQFLRNIARAAYPNNVPTIQTKQLNDFMRWAGATTGNSNRVFYAAYVYFEKKRISEGKSKSEHRKKMEKQWAHQGGMSRELCQYYWCRDGVELYEDEVGVRRSVKDRRT</sequence>
<proteinExistence type="predicted"/>
<evidence type="ECO:0000259" key="2">
    <source>
        <dbReference type="Pfam" id="PF24852"/>
    </source>
</evidence>
<dbReference type="PANTHER" id="PTHR42339">
    <property type="entry name" value="HISTONE H1"/>
    <property type="match status" value="1"/>
</dbReference>
<dbReference type="PANTHER" id="PTHR42339:SF1">
    <property type="entry name" value="HISTONE H1"/>
    <property type="match status" value="1"/>
</dbReference>
<feature type="compositionally biased region" description="Polar residues" evidence="1">
    <location>
        <begin position="36"/>
        <end position="49"/>
    </location>
</feature>
<keyword evidence="4" id="KW-1185">Reference proteome</keyword>
<evidence type="ECO:0000256" key="1">
    <source>
        <dbReference type="SAM" id="MobiDB-lite"/>
    </source>
</evidence>
<dbReference type="OrthoDB" id="2592504at2759"/>
<feature type="compositionally biased region" description="Basic residues" evidence="1">
    <location>
        <begin position="70"/>
        <end position="81"/>
    </location>
</feature>
<feature type="domain" description="DUF7726" evidence="2">
    <location>
        <begin position="106"/>
        <end position="187"/>
    </location>
</feature>
<protein>
    <recommendedName>
        <fullName evidence="2">DUF7726 domain-containing protein</fullName>
    </recommendedName>
</protein>
<dbReference type="Proteomes" id="UP000559256">
    <property type="component" value="Unassembled WGS sequence"/>
</dbReference>
<dbReference type="EMBL" id="JAACJM010000114">
    <property type="protein sequence ID" value="KAF5345159.1"/>
    <property type="molecule type" value="Genomic_DNA"/>
</dbReference>
<reference evidence="3 4" key="1">
    <citation type="journal article" date="2020" name="ISME J.">
        <title>Uncovering the hidden diversity of litter-decomposition mechanisms in mushroom-forming fungi.</title>
        <authorList>
            <person name="Floudas D."/>
            <person name="Bentzer J."/>
            <person name="Ahren D."/>
            <person name="Johansson T."/>
            <person name="Persson P."/>
            <person name="Tunlid A."/>
        </authorList>
    </citation>
    <scope>NUCLEOTIDE SEQUENCE [LARGE SCALE GENOMIC DNA]</scope>
    <source>
        <strain evidence="3 4">CBS 291.85</strain>
    </source>
</reference>
<accession>A0A8H5CPR5</accession>
<dbReference type="InterPro" id="IPR056143">
    <property type="entry name" value="DUF7726"/>
</dbReference>
<name>A0A8H5CPR5_9AGAR</name>
<dbReference type="AlphaFoldDB" id="A0A8H5CPR5"/>